<accession>A0A4Y9ZGC1</accession>
<dbReference type="EMBL" id="SFCI01003339">
    <property type="protein sequence ID" value="TFY73077.1"/>
    <property type="molecule type" value="Genomic_DNA"/>
</dbReference>
<dbReference type="Pfam" id="PF18758">
    <property type="entry name" value="KDZ"/>
    <property type="match status" value="1"/>
</dbReference>
<dbReference type="OrthoDB" id="3257768at2759"/>
<dbReference type="InterPro" id="IPR040521">
    <property type="entry name" value="KDZ"/>
</dbReference>
<sequence>MHRPANDVQLSEGARFMVGQAEYKKHLKAANDQREKGERQMNMDYSAYSIVKMKATIGLFRVHGHKDECIPAFSPNYIIGARQFDGEVVEMLWAPLNEISRSTSGMSTSHRQEVLDDHMNDSNWKKLIGMVNYLSQQHRAGKVELDKAITAFKSINSTVSQDKQDD</sequence>
<evidence type="ECO:0000313" key="2">
    <source>
        <dbReference type="Proteomes" id="UP000298061"/>
    </source>
</evidence>
<protein>
    <submittedName>
        <fullName evidence="1">Uncharacterized protein</fullName>
    </submittedName>
</protein>
<reference evidence="1 2" key="1">
    <citation type="submission" date="2019-02" db="EMBL/GenBank/DDBJ databases">
        <title>Genome sequencing of the rare red list fungi Hericium alpestre (H. flagellum).</title>
        <authorList>
            <person name="Buettner E."/>
            <person name="Kellner H."/>
        </authorList>
    </citation>
    <scope>NUCLEOTIDE SEQUENCE [LARGE SCALE GENOMIC DNA]</scope>
    <source>
        <strain evidence="1 2">DSM 108284</strain>
    </source>
</reference>
<comment type="caution">
    <text evidence="1">The sequence shown here is derived from an EMBL/GenBank/DDBJ whole genome shotgun (WGS) entry which is preliminary data.</text>
</comment>
<organism evidence="1 2">
    <name type="scientific">Hericium alpestre</name>
    <dbReference type="NCBI Taxonomy" id="135208"/>
    <lineage>
        <taxon>Eukaryota</taxon>
        <taxon>Fungi</taxon>
        <taxon>Dikarya</taxon>
        <taxon>Basidiomycota</taxon>
        <taxon>Agaricomycotina</taxon>
        <taxon>Agaricomycetes</taxon>
        <taxon>Russulales</taxon>
        <taxon>Hericiaceae</taxon>
        <taxon>Hericium</taxon>
    </lineage>
</organism>
<dbReference type="Proteomes" id="UP000298061">
    <property type="component" value="Unassembled WGS sequence"/>
</dbReference>
<dbReference type="AlphaFoldDB" id="A0A4Y9ZGC1"/>
<name>A0A4Y9ZGC1_9AGAM</name>
<keyword evidence="2" id="KW-1185">Reference proteome</keyword>
<gene>
    <name evidence="1" type="ORF">EWM64_g10935</name>
</gene>
<evidence type="ECO:0000313" key="1">
    <source>
        <dbReference type="EMBL" id="TFY73077.1"/>
    </source>
</evidence>
<proteinExistence type="predicted"/>